<dbReference type="RefSeq" id="XP_011128580.1">
    <property type="nucleotide sequence ID" value="XM_011130278.1"/>
</dbReference>
<accession>A0A023BDF7</accession>
<protein>
    <submittedName>
        <fullName evidence="2">Uncharacterized protein</fullName>
    </submittedName>
</protein>
<dbReference type="GeneID" id="22910442"/>
<feature type="compositionally biased region" description="Low complexity" evidence="1">
    <location>
        <begin position="593"/>
        <end position="624"/>
    </location>
</feature>
<dbReference type="VEuPathDB" id="CryptoDB:GNI_004950"/>
<evidence type="ECO:0000313" key="3">
    <source>
        <dbReference type="Proteomes" id="UP000019763"/>
    </source>
</evidence>
<name>A0A023BDF7_GRENI</name>
<dbReference type="Proteomes" id="UP000019763">
    <property type="component" value="Unassembled WGS sequence"/>
</dbReference>
<dbReference type="AlphaFoldDB" id="A0A023BDF7"/>
<feature type="compositionally biased region" description="Low complexity" evidence="1">
    <location>
        <begin position="539"/>
        <end position="550"/>
    </location>
</feature>
<feature type="region of interest" description="Disordered" evidence="1">
    <location>
        <begin position="593"/>
        <end position="635"/>
    </location>
</feature>
<sequence>MRRDGGLLAGDEREDQEFRRYLKTLNTEPDTIRHTCIKCRINKPSMECSDCFALLCQGCIRFYGHDPKHKVTFHHPENLPHNLIPGVEPSYLPPDMMVNIKRATGGAGAGTAGFRPGRGAGGDPCDISDSEESDPGLVPRVAREYKTVTTNSEAVSLYEGTTKVCRSCNYRILNDLRRHPPNHVILDPDTAAKEIKAKLEDYEINGPQLVARGDEAQHFCIAEREKLKRDRIRVNETLGEAYRVASQALQETKLQLIKALKKVFEERAEELDRVDSVLHRRQRILTCYDSILAQLIPLGRENHAAGINVWRKYCRKINENEHDKTLQKPTSLLYHQVGPYIDGIDAALDSVKKVADLMSARITSIVAGHVDRSIMKPDEIRNKIDGKVFMNLDTLRDAQRMQTLLGLPLTLSNAPGTDVAVYSRDIGPVTKSMFFYMIDTFHTRWTKVLVAIHDYRWLAVYVPDIPVVVDGDDPTLGFRHGEFADLMTDSHKPLYRRPPECVLRLSELKCTRFEPSTRRFDRQLTRTSTDSAAVAGPQRARSSLSDVSSRGSLAKTTAKAAGSPAAEPVAGAVAGATAEAGAGKAGEVKAGAAKADAAKASPRSGSKNRSPGSSPRSPSASPISEVAAKPEPGFMPHLIQGQKDLTPMARLLGETINTSGLEVLRIVNGKPVGWWIFVHPKDETVRGWATELGKTGPSLHVDDHWPSISSRYTPSTNPGTNAKALGIDMPPVGRRWAAVHVRDTPLNWEEPPT</sequence>
<reference evidence="2" key="1">
    <citation type="submission" date="2013-12" db="EMBL/GenBank/DDBJ databases">
        <authorList>
            <person name="Omoto C.K."/>
            <person name="Sibley D."/>
            <person name="Venepally P."/>
            <person name="Hadjithomas M."/>
            <person name="Karamycheva S."/>
            <person name="Brunk B."/>
            <person name="Roos D."/>
            <person name="Caler E."/>
            <person name="Lorenzi H."/>
        </authorList>
    </citation>
    <scope>NUCLEOTIDE SEQUENCE</scope>
</reference>
<evidence type="ECO:0000313" key="2">
    <source>
        <dbReference type="EMBL" id="EZG88353.1"/>
    </source>
</evidence>
<keyword evidence="3" id="KW-1185">Reference proteome</keyword>
<dbReference type="EMBL" id="AFNH02000039">
    <property type="protein sequence ID" value="EZG88353.1"/>
    <property type="molecule type" value="Genomic_DNA"/>
</dbReference>
<gene>
    <name evidence="2" type="ORF">GNI_004950</name>
</gene>
<proteinExistence type="predicted"/>
<feature type="region of interest" description="Disordered" evidence="1">
    <location>
        <begin position="521"/>
        <end position="550"/>
    </location>
</feature>
<evidence type="ECO:0000256" key="1">
    <source>
        <dbReference type="SAM" id="MobiDB-lite"/>
    </source>
</evidence>
<comment type="caution">
    <text evidence="2">The sequence shown here is derived from an EMBL/GenBank/DDBJ whole genome shotgun (WGS) entry which is preliminary data.</text>
</comment>
<organism evidence="2 3">
    <name type="scientific">Gregarina niphandrodes</name>
    <name type="common">Septate eugregarine</name>
    <dbReference type="NCBI Taxonomy" id="110365"/>
    <lineage>
        <taxon>Eukaryota</taxon>
        <taxon>Sar</taxon>
        <taxon>Alveolata</taxon>
        <taxon>Apicomplexa</taxon>
        <taxon>Conoidasida</taxon>
        <taxon>Gregarinasina</taxon>
        <taxon>Eugregarinorida</taxon>
        <taxon>Gregarinidae</taxon>
        <taxon>Gregarina</taxon>
    </lineage>
</organism>